<evidence type="ECO:0000256" key="3">
    <source>
        <dbReference type="ARBA" id="ARBA00022801"/>
    </source>
</evidence>
<evidence type="ECO:0000256" key="2">
    <source>
        <dbReference type="ARBA" id="ARBA00022670"/>
    </source>
</evidence>
<dbReference type="PROSITE" id="PS00137">
    <property type="entry name" value="SUBTILASE_HIS"/>
    <property type="match status" value="1"/>
</dbReference>
<dbReference type="SUPFAM" id="SSF54897">
    <property type="entry name" value="Protease propeptides/inhibitors"/>
    <property type="match status" value="1"/>
</dbReference>
<dbReference type="Gene3D" id="3.30.70.80">
    <property type="entry name" value="Peptidase S8 propeptide/proteinase inhibitor I9"/>
    <property type="match status" value="1"/>
</dbReference>
<dbReference type="Gene3D" id="3.40.50.200">
    <property type="entry name" value="Peptidase S8/S53 domain"/>
    <property type="match status" value="1"/>
</dbReference>
<evidence type="ECO:0000313" key="10">
    <source>
        <dbReference type="Proteomes" id="UP000774570"/>
    </source>
</evidence>
<dbReference type="PROSITE" id="PS51892">
    <property type="entry name" value="SUBTILASE"/>
    <property type="match status" value="1"/>
</dbReference>
<feature type="active site" description="Charge relay system" evidence="5">
    <location>
        <position position="153"/>
    </location>
</feature>
<gene>
    <name evidence="9" type="ORF">K1Y72_06830</name>
</gene>
<dbReference type="InterPro" id="IPR000209">
    <property type="entry name" value="Peptidase_S8/S53_dom"/>
</dbReference>
<sequence>MRVASRRALLVGAVTAAVGTAAAVPVLAAQHRGADLVPVAATAGTPVPGRYIVTMKGDASAQNAANQARATAVQKFDTVLNGFVAKANADQLARLRRDPQVAAIEQDQIVKISDTQKSPLPWGLDRVDQRRLPLSKSYGYKTKAANVTAYVIDTGIAKGLGEFGGRADVAWVASEFNGNGADCNGHGTHVAGILGSKTYGVAKGVKIRALRVLDCKGEGYMSSIVSAAQWLRTHAAKPAVANISVGGPKSAALNTAVMNLSKSGVFVSVAAGNAEKPTSDKNACHYSPSSAGWVETVGATTSHDNRPSWSNYGKCVDIHAPGYAITSTWPKADSSGHYRKSLSGTSMATPYVSGTAALYLATHPKATFPQVQKWLSDNSTKNRIGGLPKGTANKLLYKSNL</sequence>
<dbReference type="InterPro" id="IPR037045">
    <property type="entry name" value="S8pro/Inhibitor_I9_sf"/>
</dbReference>
<evidence type="ECO:0000259" key="7">
    <source>
        <dbReference type="Pfam" id="PF00082"/>
    </source>
</evidence>
<evidence type="ECO:0000259" key="8">
    <source>
        <dbReference type="Pfam" id="PF05922"/>
    </source>
</evidence>
<feature type="chain" id="PRO_5046032967" evidence="6">
    <location>
        <begin position="24"/>
        <end position="401"/>
    </location>
</feature>
<feature type="domain" description="Inhibitor I9" evidence="8">
    <location>
        <begin position="51"/>
        <end position="112"/>
    </location>
</feature>
<dbReference type="Pfam" id="PF00082">
    <property type="entry name" value="Peptidase_S8"/>
    <property type="match status" value="1"/>
</dbReference>
<feature type="domain" description="Peptidase S8/S53" evidence="7">
    <location>
        <begin position="177"/>
        <end position="384"/>
    </location>
</feature>
<keyword evidence="4 5" id="KW-0720">Serine protease</keyword>
<evidence type="ECO:0000256" key="1">
    <source>
        <dbReference type="ARBA" id="ARBA00011073"/>
    </source>
</evidence>
<protein>
    <submittedName>
        <fullName evidence="9">S8 family peptidase</fullName>
    </submittedName>
</protein>
<feature type="active site" description="Charge relay system" evidence="5">
    <location>
        <position position="186"/>
    </location>
</feature>
<dbReference type="InterPro" id="IPR036852">
    <property type="entry name" value="Peptidase_S8/S53_dom_sf"/>
</dbReference>
<dbReference type="InterPro" id="IPR015500">
    <property type="entry name" value="Peptidase_S8_subtilisin-rel"/>
</dbReference>
<dbReference type="InterPro" id="IPR034193">
    <property type="entry name" value="PCSK9_ProteinaseK-like"/>
</dbReference>
<feature type="signal peptide" evidence="6">
    <location>
        <begin position="1"/>
        <end position="23"/>
    </location>
</feature>
<organism evidence="9 10">
    <name type="scientific">Actinomadura parmotrematis</name>
    <dbReference type="NCBI Taxonomy" id="2864039"/>
    <lineage>
        <taxon>Bacteria</taxon>
        <taxon>Bacillati</taxon>
        <taxon>Actinomycetota</taxon>
        <taxon>Actinomycetes</taxon>
        <taxon>Streptosporangiales</taxon>
        <taxon>Thermomonosporaceae</taxon>
        <taxon>Actinomadura</taxon>
    </lineage>
</organism>
<dbReference type="PROSITE" id="PS51318">
    <property type="entry name" value="TAT"/>
    <property type="match status" value="1"/>
</dbReference>
<dbReference type="PROSITE" id="PS00138">
    <property type="entry name" value="SUBTILASE_SER"/>
    <property type="match status" value="1"/>
</dbReference>
<dbReference type="PRINTS" id="PR00723">
    <property type="entry name" value="SUBTILISIN"/>
</dbReference>
<dbReference type="InterPro" id="IPR010259">
    <property type="entry name" value="S8pro/Inhibitor_I9"/>
</dbReference>
<dbReference type="PANTHER" id="PTHR43806">
    <property type="entry name" value="PEPTIDASE S8"/>
    <property type="match status" value="1"/>
</dbReference>
<dbReference type="InterPro" id="IPR006311">
    <property type="entry name" value="TAT_signal"/>
</dbReference>
<keyword evidence="2 5" id="KW-0645">Protease</keyword>
<name>A0ABS7FNV3_9ACTN</name>
<dbReference type="CDD" id="cd04077">
    <property type="entry name" value="Peptidases_S8_PCSK9_ProteinaseK_like"/>
    <property type="match status" value="1"/>
</dbReference>
<comment type="caution">
    <text evidence="9">The sequence shown here is derived from an EMBL/GenBank/DDBJ whole genome shotgun (WGS) entry which is preliminary data.</text>
</comment>
<dbReference type="EMBL" id="JAIBOA010000003">
    <property type="protein sequence ID" value="MBW8482073.1"/>
    <property type="molecule type" value="Genomic_DNA"/>
</dbReference>
<proteinExistence type="inferred from homology"/>
<dbReference type="InterPro" id="IPR023828">
    <property type="entry name" value="Peptidase_S8_Ser-AS"/>
</dbReference>
<keyword evidence="10" id="KW-1185">Reference proteome</keyword>
<evidence type="ECO:0000313" key="9">
    <source>
        <dbReference type="EMBL" id="MBW8482073.1"/>
    </source>
</evidence>
<comment type="similarity">
    <text evidence="1 5">Belongs to the peptidase S8 family.</text>
</comment>
<dbReference type="PANTHER" id="PTHR43806:SF11">
    <property type="entry name" value="CEREVISIN-RELATED"/>
    <property type="match status" value="1"/>
</dbReference>
<evidence type="ECO:0000256" key="5">
    <source>
        <dbReference type="PROSITE-ProRule" id="PRU01240"/>
    </source>
</evidence>
<keyword evidence="3 5" id="KW-0378">Hydrolase</keyword>
<evidence type="ECO:0000256" key="6">
    <source>
        <dbReference type="SAM" id="SignalP"/>
    </source>
</evidence>
<dbReference type="InterPro" id="IPR050131">
    <property type="entry name" value="Peptidase_S8_subtilisin-like"/>
</dbReference>
<dbReference type="SUPFAM" id="SSF52743">
    <property type="entry name" value="Subtilisin-like"/>
    <property type="match status" value="1"/>
</dbReference>
<dbReference type="Pfam" id="PF05922">
    <property type="entry name" value="Inhibitor_I9"/>
    <property type="match status" value="1"/>
</dbReference>
<dbReference type="Proteomes" id="UP000774570">
    <property type="component" value="Unassembled WGS sequence"/>
</dbReference>
<reference evidence="9 10" key="1">
    <citation type="submission" date="2021-07" db="EMBL/GenBank/DDBJ databases">
        <title>Actinomadura sp. PM05-2 isolated from lichen.</title>
        <authorList>
            <person name="Somphong A."/>
            <person name="Phongsopitanun W."/>
            <person name="Tanasupawat S."/>
            <person name="Peongsungnone V."/>
        </authorList>
    </citation>
    <scope>NUCLEOTIDE SEQUENCE [LARGE SCALE GENOMIC DNA]</scope>
    <source>
        <strain evidence="9 10">PM05-2</strain>
    </source>
</reference>
<feature type="active site" description="Charge relay system" evidence="5">
    <location>
        <position position="346"/>
    </location>
</feature>
<dbReference type="RefSeq" id="WP_220164307.1">
    <property type="nucleotide sequence ID" value="NZ_JAIBOA010000003.1"/>
</dbReference>
<accession>A0ABS7FNV3</accession>
<dbReference type="InterPro" id="IPR022398">
    <property type="entry name" value="Peptidase_S8_His-AS"/>
</dbReference>
<evidence type="ECO:0000256" key="4">
    <source>
        <dbReference type="ARBA" id="ARBA00022825"/>
    </source>
</evidence>
<keyword evidence="6" id="KW-0732">Signal</keyword>